<dbReference type="STRING" id="90262.A0A1X2IHZ0"/>
<feature type="domain" description="Ubiquitin-like" evidence="2">
    <location>
        <begin position="6"/>
        <end position="82"/>
    </location>
</feature>
<comment type="caution">
    <text evidence="3">The sequence shown here is derived from an EMBL/GenBank/DDBJ whole genome shotgun (WGS) entry which is preliminary data.</text>
</comment>
<evidence type="ECO:0000256" key="1">
    <source>
        <dbReference type="SAM" id="MobiDB-lite"/>
    </source>
</evidence>
<dbReference type="GO" id="GO:0036503">
    <property type="term" value="P:ERAD pathway"/>
    <property type="evidence" value="ECO:0007669"/>
    <property type="project" value="TreeGrafter"/>
</dbReference>
<dbReference type="PANTHER" id="PTHR15204:SF0">
    <property type="entry name" value="LARGE PROLINE-RICH PROTEIN BAG6"/>
    <property type="match status" value="1"/>
</dbReference>
<feature type="compositionally biased region" description="Low complexity" evidence="1">
    <location>
        <begin position="409"/>
        <end position="419"/>
    </location>
</feature>
<dbReference type="EMBL" id="MCGE01000012">
    <property type="protein sequence ID" value="ORZ15965.1"/>
    <property type="molecule type" value="Genomic_DNA"/>
</dbReference>
<evidence type="ECO:0000313" key="3">
    <source>
        <dbReference type="EMBL" id="ORZ15965.1"/>
    </source>
</evidence>
<feature type="compositionally biased region" description="Low complexity" evidence="1">
    <location>
        <begin position="389"/>
        <end position="401"/>
    </location>
</feature>
<evidence type="ECO:0000259" key="2">
    <source>
        <dbReference type="PROSITE" id="PS50053"/>
    </source>
</evidence>
<dbReference type="InterPro" id="IPR000626">
    <property type="entry name" value="Ubiquitin-like_dom"/>
</dbReference>
<feature type="compositionally biased region" description="Polar residues" evidence="1">
    <location>
        <begin position="452"/>
        <end position="462"/>
    </location>
</feature>
<dbReference type="GO" id="GO:0071818">
    <property type="term" value="C:BAT3 complex"/>
    <property type="evidence" value="ECO:0007669"/>
    <property type="project" value="TreeGrafter"/>
</dbReference>
<dbReference type="AlphaFoldDB" id="A0A1X2IHZ0"/>
<dbReference type="GO" id="GO:0051787">
    <property type="term" value="F:misfolded protein binding"/>
    <property type="evidence" value="ECO:0007669"/>
    <property type="project" value="TreeGrafter"/>
</dbReference>
<sequence length="483" mass="51980">MSSDTWTLLIKTMSQTMRSVVVPSSASVLQLKDAIRLEFDIANDRQRLIFQGKVLKDGTQLTDYSNLEDGKIIHLVARPADAPTNPVNDEPLSTPRGSTPQMFPGMAEGYTFITLDANISDLGGSTSALSSLFSGILGGASDRNGAMNGPMNTRTQYTFSLPSQNNTAARNNNGTTPRPSLTLGDWLNRRQPGEFSSLLDNTVPRATTQPSLETRLIRTVSAMTNIRTNLDALPGEADTTQFNPAAASNASPETIQTIRSQLRASGTSEMAQVGYVVNNISDLMDTMSARMRQLGQELQTENASHDQLAPRLQHMVSSIQNLNTVNQFVGDIMGSVTSPRQRRSLRSSTRGRNQQVNTAGTTSRNTRRTQSRNPPSSTMTTRSPETVTSSPSSSSSSASSSGKRKSRSSKALDTATTSSSKKRKTRSTSAATTDHSSSSTTASSSSKRQKSNKTNLKTGNRHTTSTATTKKGKGIRRSVDGDN</sequence>
<dbReference type="SMART" id="SM00213">
    <property type="entry name" value="UBQ"/>
    <property type="match status" value="1"/>
</dbReference>
<protein>
    <recommendedName>
        <fullName evidence="2">Ubiquitin-like domain-containing protein</fullName>
    </recommendedName>
</protein>
<name>A0A1X2IHZ0_9FUNG</name>
<evidence type="ECO:0000313" key="4">
    <source>
        <dbReference type="Proteomes" id="UP000193560"/>
    </source>
</evidence>
<dbReference type="InterPro" id="IPR029071">
    <property type="entry name" value="Ubiquitin-like_domsf"/>
</dbReference>
<feature type="region of interest" description="Disordered" evidence="1">
    <location>
        <begin position="334"/>
        <end position="483"/>
    </location>
</feature>
<dbReference type="Gene3D" id="3.10.20.90">
    <property type="entry name" value="Phosphatidylinositol 3-kinase Catalytic Subunit, Chain A, domain 1"/>
    <property type="match status" value="1"/>
</dbReference>
<feature type="compositionally biased region" description="Low complexity" evidence="1">
    <location>
        <begin position="165"/>
        <end position="176"/>
    </location>
</feature>
<dbReference type="SUPFAM" id="SSF54236">
    <property type="entry name" value="Ubiquitin-like"/>
    <property type="match status" value="1"/>
</dbReference>
<reference evidence="3 4" key="1">
    <citation type="submission" date="2016-07" db="EMBL/GenBank/DDBJ databases">
        <title>Pervasive Adenine N6-methylation of Active Genes in Fungi.</title>
        <authorList>
            <consortium name="DOE Joint Genome Institute"/>
            <person name="Mondo S.J."/>
            <person name="Dannebaum R.O."/>
            <person name="Kuo R.C."/>
            <person name="Labutti K."/>
            <person name="Haridas S."/>
            <person name="Kuo A."/>
            <person name="Salamov A."/>
            <person name="Ahrendt S.R."/>
            <person name="Lipzen A."/>
            <person name="Sullivan W."/>
            <person name="Andreopoulos W.B."/>
            <person name="Clum A."/>
            <person name="Lindquist E."/>
            <person name="Daum C."/>
            <person name="Ramamoorthy G.K."/>
            <person name="Gryganskyi A."/>
            <person name="Culley D."/>
            <person name="Magnuson J.K."/>
            <person name="James T.Y."/>
            <person name="O'Malley M.A."/>
            <person name="Stajich J.E."/>
            <person name="Spatafora J.W."/>
            <person name="Visel A."/>
            <person name="Grigoriev I.V."/>
        </authorList>
    </citation>
    <scope>NUCLEOTIDE SEQUENCE [LARGE SCALE GENOMIC DNA]</scope>
    <source>
        <strain evidence="3 4">NRRL 1336</strain>
    </source>
</reference>
<dbReference type="PROSITE" id="PS50053">
    <property type="entry name" value="UBIQUITIN_2"/>
    <property type="match status" value="1"/>
</dbReference>
<feature type="compositionally biased region" description="Low complexity" evidence="1">
    <location>
        <begin position="427"/>
        <end position="446"/>
    </location>
</feature>
<dbReference type="Proteomes" id="UP000193560">
    <property type="component" value="Unassembled WGS sequence"/>
</dbReference>
<feature type="compositionally biased region" description="Polar residues" evidence="1">
    <location>
        <begin position="374"/>
        <end position="388"/>
    </location>
</feature>
<accession>A0A1X2IHZ0</accession>
<dbReference type="OrthoDB" id="419317at2759"/>
<feature type="region of interest" description="Disordered" evidence="1">
    <location>
        <begin position="81"/>
        <end position="101"/>
    </location>
</feature>
<proteinExistence type="predicted"/>
<organism evidence="3 4">
    <name type="scientific">Absidia repens</name>
    <dbReference type="NCBI Taxonomy" id="90262"/>
    <lineage>
        <taxon>Eukaryota</taxon>
        <taxon>Fungi</taxon>
        <taxon>Fungi incertae sedis</taxon>
        <taxon>Mucoromycota</taxon>
        <taxon>Mucoromycotina</taxon>
        <taxon>Mucoromycetes</taxon>
        <taxon>Mucorales</taxon>
        <taxon>Cunninghamellaceae</taxon>
        <taxon>Absidia</taxon>
    </lineage>
</organism>
<keyword evidence="4" id="KW-1185">Reference proteome</keyword>
<dbReference type="PANTHER" id="PTHR15204">
    <property type="entry name" value="LARGE PROLINE-RICH PROTEIN BAG6"/>
    <property type="match status" value="1"/>
</dbReference>
<feature type="region of interest" description="Disordered" evidence="1">
    <location>
        <begin position="163"/>
        <end position="183"/>
    </location>
</feature>
<gene>
    <name evidence="3" type="ORF">BCR42DRAFT_491956</name>
</gene>
<dbReference type="GO" id="GO:0031593">
    <property type="term" value="F:polyubiquitin modification-dependent protein binding"/>
    <property type="evidence" value="ECO:0007669"/>
    <property type="project" value="TreeGrafter"/>
</dbReference>
<feature type="compositionally biased region" description="Polar residues" evidence="1">
    <location>
        <begin position="346"/>
        <end position="360"/>
    </location>
</feature>
<dbReference type="Pfam" id="PF00240">
    <property type="entry name" value="ubiquitin"/>
    <property type="match status" value="1"/>
</dbReference>